<reference evidence="5 6" key="1">
    <citation type="submission" date="2018-06" db="EMBL/GenBank/DDBJ databases">
        <title>Rhizobium wuzhouense sp. nov., isolated from roots of Oryza officinalis.</title>
        <authorList>
            <person name="Yuan T."/>
        </authorList>
    </citation>
    <scope>NUCLEOTIDE SEQUENCE [LARGE SCALE GENOMIC DNA]</scope>
    <source>
        <strain evidence="5 6">W44</strain>
    </source>
</reference>
<evidence type="ECO:0000256" key="3">
    <source>
        <dbReference type="SAM" id="Phobius"/>
    </source>
</evidence>
<dbReference type="NCBIfam" id="TIGR00254">
    <property type="entry name" value="GGDEF"/>
    <property type="match status" value="1"/>
</dbReference>
<feature type="transmembrane region" description="Helical" evidence="3">
    <location>
        <begin position="82"/>
        <end position="100"/>
    </location>
</feature>
<dbReference type="Pfam" id="PF00990">
    <property type="entry name" value="GGDEF"/>
    <property type="match status" value="1"/>
</dbReference>
<comment type="catalytic activity">
    <reaction evidence="2">
        <text>2 GTP = 3',3'-c-di-GMP + 2 diphosphate</text>
        <dbReference type="Rhea" id="RHEA:24898"/>
        <dbReference type="ChEBI" id="CHEBI:33019"/>
        <dbReference type="ChEBI" id="CHEBI:37565"/>
        <dbReference type="ChEBI" id="CHEBI:58805"/>
        <dbReference type="EC" id="2.7.7.65"/>
    </reaction>
</comment>
<evidence type="ECO:0000259" key="4">
    <source>
        <dbReference type="PROSITE" id="PS50887"/>
    </source>
</evidence>
<accession>A0ABX5NXQ7</accession>
<comment type="caution">
    <text evidence="5">The sequence shown here is derived from an EMBL/GenBank/DDBJ whole genome shotgun (WGS) entry which is preliminary data.</text>
</comment>
<feature type="transmembrane region" description="Helical" evidence="3">
    <location>
        <begin position="136"/>
        <end position="155"/>
    </location>
</feature>
<keyword evidence="3" id="KW-0472">Membrane</keyword>
<protein>
    <recommendedName>
        <fullName evidence="1">diguanylate cyclase</fullName>
        <ecNumber evidence="1">2.7.7.65</ecNumber>
    </recommendedName>
</protein>
<evidence type="ECO:0000313" key="5">
    <source>
        <dbReference type="EMBL" id="PYB77885.1"/>
    </source>
</evidence>
<evidence type="ECO:0000313" key="6">
    <source>
        <dbReference type="Proteomes" id="UP000247536"/>
    </source>
</evidence>
<gene>
    <name evidence="5" type="ORF">DMY87_00560</name>
</gene>
<dbReference type="Proteomes" id="UP000247536">
    <property type="component" value="Unassembled WGS sequence"/>
</dbReference>
<feature type="domain" description="GGDEF" evidence="4">
    <location>
        <begin position="267"/>
        <end position="403"/>
    </location>
</feature>
<evidence type="ECO:0000256" key="2">
    <source>
        <dbReference type="ARBA" id="ARBA00034247"/>
    </source>
</evidence>
<dbReference type="EMBL" id="QJRY01000001">
    <property type="protein sequence ID" value="PYB77885.1"/>
    <property type="molecule type" value="Genomic_DNA"/>
</dbReference>
<keyword evidence="3" id="KW-0812">Transmembrane</keyword>
<dbReference type="PANTHER" id="PTHR45138">
    <property type="entry name" value="REGULATORY COMPONENTS OF SENSORY TRANSDUCTION SYSTEM"/>
    <property type="match status" value="1"/>
</dbReference>
<dbReference type="PROSITE" id="PS50887">
    <property type="entry name" value="GGDEF"/>
    <property type="match status" value="1"/>
</dbReference>
<feature type="transmembrane region" description="Helical" evidence="3">
    <location>
        <begin position="162"/>
        <end position="181"/>
    </location>
</feature>
<feature type="transmembrane region" description="Helical" evidence="3">
    <location>
        <begin position="112"/>
        <end position="130"/>
    </location>
</feature>
<dbReference type="InterPro" id="IPR029787">
    <property type="entry name" value="Nucleotide_cyclase"/>
</dbReference>
<feature type="transmembrane region" description="Helical" evidence="3">
    <location>
        <begin position="187"/>
        <end position="207"/>
    </location>
</feature>
<dbReference type="PANTHER" id="PTHR45138:SF9">
    <property type="entry name" value="DIGUANYLATE CYCLASE DGCM-RELATED"/>
    <property type="match status" value="1"/>
</dbReference>
<keyword evidence="6" id="KW-1185">Reference proteome</keyword>
<dbReference type="InterPro" id="IPR050469">
    <property type="entry name" value="Diguanylate_Cyclase"/>
</dbReference>
<dbReference type="InterPro" id="IPR043128">
    <property type="entry name" value="Rev_trsase/Diguanyl_cyclase"/>
</dbReference>
<dbReference type="SUPFAM" id="SSF55073">
    <property type="entry name" value="Nucleotide cyclase"/>
    <property type="match status" value="1"/>
</dbReference>
<dbReference type="InterPro" id="IPR000160">
    <property type="entry name" value="GGDEF_dom"/>
</dbReference>
<evidence type="ECO:0000256" key="1">
    <source>
        <dbReference type="ARBA" id="ARBA00012528"/>
    </source>
</evidence>
<feature type="transmembrane region" description="Helical" evidence="3">
    <location>
        <begin position="57"/>
        <end position="76"/>
    </location>
</feature>
<organism evidence="5 6">
    <name type="scientific">Rhizobium wuzhouense</name>
    <dbReference type="NCBI Taxonomy" id="1986026"/>
    <lineage>
        <taxon>Bacteria</taxon>
        <taxon>Pseudomonadati</taxon>
        <taxon>Pseudomonadota</taxon>
        <taxon>Alphaproteobacteria</taxon>
        <taxon>Hyphomicrobiales</taxon>
        <taxon>Rhizobiaceae</taxon>
        <taxon>Rhizobium/Agrobacterium group</taxon>
        <taxon>Rhizobium</taxon>
    </lineage>
</organism>
<proteinExistence type="predicted"/>
<dbReference type="CDD" id="cd01949">
    <property type="entry name" value="GGDEF"/>
    <property type="match status" value="1"/>
</dbReference>
<keyword evidence="3" id="KW-1133">Transmembrane helix</keyword>
<dbReference type="EC" id="2.7.7.65" evidence="1"/>
<name>A0ABX5NXQ7_9HYPH</name>
<dbReference type="Gene3D" id="3.30.70.270">
    <property type="match status" value="1"/>
</dbReference>
<dbReference type="SMART" id="SM00267">
    <property type="entry name" value="GGDEF"/>
    <property type="match status" value="1"/>
</dbReference>
<sequence length="403" mass="44739">MTWVSDAETIVGGAGAGTTKTGRAGGRLDWLLRMPSEVERAHERDFGAERIKHLRHAIIVGLIVYNIYNLTSLHLMADIQPFTVMMRLCVLVPGSLAIFFLVPRVPPAIRELLLLAGMFVASLLPLYLLYVSASPYASYTLGELPLVLLFGNMLLVLRFRWALLFTTVTCLTALLVIQHKPGLDPNLVFPLTVQVVTGLFFTLYGNWHVERQRCLTYLAQYDAQNRADRAERRGDELRDLTLTDMLTGIANRRHLDETLDAWLATRGDVLLLMVDVDHFKAFNDRFGHVAGDDCLRRIASTLSLFASRHEGFVARYGGEEFTLLFAADAETGGAFLADRLVRSIRDLAIPHPARIDGIATVTVSVGYAGTGENRLRDARDLVIRADLALYEAKSAGRNRSKAG</sequence>